<dbReference type="Proteomes" id="UP000475862">
    <property type="component" value="Unassembled WGS sequence"/>
</dbReference>
<organism evidence="2 3">
    <name type="scientific">Aphis glycines</name>
    <name type="common">Soybean aphid</name>
    <dbReference type="NCBI Taxonomy" id="307491"/>
    <lineage>
        <taxon>Eukaryota</taxon>
        <taxon>Metazoa</taxon>
        <taxon>Ecdysozoa</taxon>
        <taxon>Arthropoda</taxon>
        <taxon>Hexapoda</taxon>
        <taxon>Insecta</taxon>
        <taxon>Pterygota</taxon>
        <taxon>Neoptera</taxon>
        <taxon>Paraneoptera</taxon>
        <taxon>Hemiptera</taxon>
        <taxon>Sternorrhyncha</taxon>
        <taxon>Aphidomorpha</taxon>
        <taxon>Aphidoidea</taxon>
        <taxon>Aphididae</taxon>
        <taxon>Aphidini</taxon>
        <taxon>Aphis</taxon>
        <taxon>Aphis</taxon>
    </lineage>
</organism>
<reference evidence="2 3" key="1">
    <citation type="submission" date="2019-08" db="EMBL/GenBank/DDBJ databases">
        <title>The genome of the soybean aphid Biotype 1, its phylome, world population structure and adaptation to the North American continent.</title>
        <authorList>
            <person name="Giordano R."/>
            <person name="Donthu R.K."/>
            <person name="Hernandez A.G."/>
            <person name="Wright C.L."/>
            <person name="Zimin A.V."/>
        </authorList>
    </citation>
    <scope>NUCLEOTIDE SEQUENCE [LARGE SCALE GENOMIC DNA]</scope>
    <source>
        <tissue evidence="2">Whole aphids</tissue>
    </source>
</reference>
<name>A0A6G0T1M2_APHGL</name>
<keyword evidence="1" id="KW-1133">Transmembrane helix</keyword>
<dbReference type="EMBL" id="VYZN01000075">
    <property type="protein sequence ID" value="KAE9523821.1"/>
    <property type="molecule type" value="Genomic_DNA"/>
</dbReference>
<comment type="caution">
    <text evidence="2">The sequence shown here is derived from an EMBL/GenBank/DDBJ whole genome shotgun (WGS) entry which is preliminary data.</text>
</comment>
<feature type="non-terminal residue" evidence="2">
    <location>
        <position position="274"/>
    </location>
</feature>
<evidence type="ECO:0000256" key="1">
    <source>
        <dbReference type="SAM" id="Phobius"/>
    </source>
</evidence>
<protein>
    <submittedName>
        <fullName evidence="2">Uncharacterized protein</fullName>
    </submittedName>
</protein>
<gene>
    <name evidence="2" type="ORF">AGLY_015709</name>
</gene>
<keyword evidence="1" id="KW-0472">Membrane</keyword>
<evidence type="ECO:0000313" key="3">
    <source>
        <dbReference type="Proteomes" id="UP000475862"/>
    </source>
</evidence>
<feature type="transmembrane region" description="Helical" evidence="1">
    <location>
        <begin position="12"/>
        <end position="33"/>
    </location>
</feature>
<dbReference type="OrthoDB" id="6366728at2759"/>
<dbReference type="AlphaFoldDB" id="A0A6G0T1M2"/>
<evidence type="ECO:0000313" key="2">
    <source>
        <dbReference type="EMBL" id="KAE9523821.1"/>
    </source>
</evidence>
<keyword evidence="3" id="KW-1185">Reference proteome</keyword>
<proteinExistence type="predicted"/>
<keyword evidence="1" id="KW-0812">Transmembrane</keyword>
<accession>A0A6G0T1M2</accession>
<sequence length="274" mass="31198">MQQLKTSTNKWRIVTVFVLVVGNLVPACFSFNFPGIQKKAGSAYNLLFQDICKLGILTVDLQFAWFCWSLEDEFLRLNDILQQMTVSSEIPTAMVVKGQSRKAMITERNNYYHRYDVYRVEVAYAKLMRSATLVCSVCEERVLMNASCYMFNTICGLFDTISAYRTRGAPLLLAIMHLSWVLNCAGRIALVCFAASSVVDQAYQLFQMKRLSRRLRHSKMKFDICGMVTVDKTLLSSVRQITNKTVPTRSDQRNFVFGDCIAVQLQLNQIPAAN</sequence>